<comment type="caution">
    <text evidence="1">The sequence shown here is derived from an EMBL/GenBank/DDBJ whole genome shotgun (WGS) entry which is preliminary data.</text>
</comment>
<name>A0ABV0QVM7_9TELE</name>
<protein>
    <submittedName>
        <fullName evidence="1">Uncharacterized protein</fullName>
    </submittedName>
</protein>
<keyword evidence="2" id="KW-1185">Reference proteome</keyword>
<evidence type="ECO:0000313" key="2">
    <source>
        <dbReference type="Proteomes" id="UP001434883"/>
    </source>
</evidence>
<dbReference type="EMBL" id="JAHRIN010025540">
    <property type="protein sequence ID" value="MEQ2199892.1"/>
    <property type="molecule type" value="Genomic_DNA"/>
</dbReference>
<organism evidence="1 2">
    <name type="scientific">Xenoophorus captivus</name>
    <dbReference type="NCBI Taxonomy" id="1517983"/>
    <lineage>
        <taxon>Eukaryota</taxon>
        <taxon>Metazoa</taxon>
        <taxon>Chordata</taxon>
        <taxon>Craniata</taxon>
        <taxon>Vertebrata</taxon>
        <taxon>Euteleostomi</taxon>
        <taxon>Actinopterygii</taxon>
        <taxon>Neopterygii</taxon>
        <taxon>Teleostei</taxon>
        <taxon>Neoteleostei</taxon>
        <taxon>Acanthomorphata</taxon>
        <taxon>Ovalentaria</taxon>
        <taxon>Atherinomorphae</taxon>
        <taxon>Cyprinodontiformes</taxon>
        <taxon>Goodeidae</taxon>
        <taxon>Xenoophorus</taxon>
    </lineage>
</organism>
<reference evidence="1 2" key="1">
    <citation type="submission" date="2021-06" db="EMBL/GenBank/DDBJ databases">
        <authorList>
            <person name="Palmer J.M."/>
        </authorList>
    </citation>
    <scope>NUCLEOTIDE SEQUENCE [LARGE SCALE GENOMIC DNA]</scope>
    <source>
        <strain evidence="1 2">XC_2019</strain>
        <tissue evidence="1">Muscle</tissue>
    </source>
</reference>
<evidence type="ECO:0000313" key="1">
    <source>
        <dbReference type="EMBL" id="MEQ2199892.1"/>
    </source>
</evidence>
<proteinExistence type="predicted"/>
<sequence>MDGGMLEAAEVQTLAWDFESLHHRKRLVCLAGCDFEWQEECSMLMENGPIPDVNEEMHISVNPLLCSHSHTQSLSNFLHTPFCSQKCIDRQ</sequence>
<gene>
    <name evidence="1" type="ORF">XENOCAPTIV_016027</name>
</gene>
<accession>A0ABV0QVM7</accession>
<dbReference type="Proteomes" id="UP001434883">
    <property type="component" value="Unassembled WGS sequence"/>
</dbReference>